<evidence type="ECO:0000313" key="4">
    <source>
        <dbReference type="Proteomes" id="UP000067243"/>
    </source>
</evidence>
<dbReference type="Proteomes" id="UP000067243">
    <property type="component" value="Chromosome"/>
</dbReference>
<feature type="domain" description="HTH merR-type" evidence="2">
    <location>
        <begin position="12"/>
        <end position="73"/>
    </location>
</feature>
<dbReference type="Pfam" id="PF13411">
    <property type="entry name" value="MerR_1"/>
    <property type="match status" value="1"/>
</dbReference>
<dbReference type="STRING" id="216946.STURO_v1c06630"/>
<proteinExistence type="predicted"/>
<sequence length="123" mass="14912">MSKKYYINDICKIYNISEHTLRYYDKKMVLNCFKRDQNGYRYLDENDLKKIELIICLKKTNLSLKEITLYLELVNKGDSTMKERYEIIKNQLKIAKDLKMDIELQIKYLVKKVDIFKKILNND</sequence>
<protein>
    <submittedName>
        <fullName evidence="3">MerR family transcriptional regulator</fullName>
    </submittedName>
</protein>
<dbReference type="InterPro" id="IPR000551">
    <property type="entry name" value="MerR-type_HTH_dom"/>
</dbReference>
<dbReference type="InterPro" id="IPR009061">
    <property type="entry name" value="DNA-bd_dom_put_sf"/>
</dbReference>
<dbReference type="PANTHER" id="PTHR30204">
    <property type="entry name" value="REDOX-CYCLING DRUG-SENSING TRANSCRIPTIONAL ACTIVATOR SOXR"/>
    <property type="match status" value="1"/>
</dbReference>
<dbReference type="SMART" id="SM00422">
    <property type="entry name" value="HTH_MERR"/>
    <property type="match status" value="1"/>
</dbReference>
<dbReference type="PROSITE" id="PS50937">
    <property type="entry name" value="HTH_MERR_2"/>
    <property type="match status" value="1"/>
</dbReference>
<dbReference type="PATRIC" id="fig|216946.3.peg.686"/>
<keyword evidence="1" id="KW-0238">DNA-binding</keyword>
<accession>A0A0K1P6J8</accession>
<dbReference type="Gene3D" id="1.10.1660.10">
    <property type="match status" value="1"/>
</dbReference>
<keyword evidence="4" id="KW-1185">Reference proteome</keyword>
<dbReference type="EMBL" id="CP012328">
    <property type="protein sequence ID" value="AKU79910.1"/>
    <property type="molecule type" value="Genomic_DNA"/>
</dbReference>
<name>A0A0K1P6J8_9MOLU</name>
<dbReference type="OrthoDB" id="9811174at2"/>
<dbReference type="AlphaFoldDB" id="A0A0K1P6J8"/>
<dbReference type="SUPFAM" id="SSF46955">
    <property type="entry name" value="Putative DNA-binding domain"/>
    <property type="match status" value="1"/>
</dbReference>
<evidence type="ECO:0000313" key="3">
    <source>
        <dbReference type="EMBL" id="AKU79910.1"/>
    </source>
</evidence>
<evidence type="ECO:0000256" key="1">
    <source>
        <dbReference type="ARBA" id="ARBA00023125"/>
    </source>
</evidence>
<dbReference type="GO" id="GO:0003677">
    <property type="term" value="F:DNA binding"/>
    <property type="evidence" value="ECO:0007669"/>
    <property type="project" value="UniProtKB-KW"/>
</dbReference>
<gene>
    <name evidence="3" type="ORF">STURON_00664</name>
</gene>
<dbReference type="RefSeq" id="WP_075048493.1">
    <property type="nucleotide sequence ID" value="NZ_CP012328.1"/>
</dbReference>
<dbReference type="GO" id="GO:0003700">
    <property type="term" value="F:DNA-binding transcription factor activity"/>
    <property type="evidence" value="ECO:0007669"/>
    <property type="project" value="InterPro"/>
</dbReference>
<dbReference type="InterPro" id="IPR047057">
    <property type="entry name" value="MerR_fam"/>
</dbReference>
<evidence type="ECO:0000259" key="2">
    <source>
        <dbReference type="PROSITE" id="PS50937"/>
    </source>
</evidence>
<dbReference type="PANTHER" id="PTHR30204:SF82">
    <property type="entry name" value="TRANSCRIPTIONAL REGULATOR, MERR FAMILY"/>
    <property type="match status" value="1"/>
</dbReference>
<dbReference type="KEGG" id="stur:STURON_00664"/>
<reference evidence="3 4" key="1">
    <citation type="journal article" date="2015" name="Genome Announc.">
        <title>Complete Genome Sequence of Spiroplasma turonicum Strain Tab4cT, a Parasite of a Horse Fly, Haematopota sp. (Diptera: Tabanidae).</title>
        <authorList>
            <person name="Davis R.E."/>
            <person name="Shao J."/>
            <person name="Zhao Y."/>
            <person name="Gasparich G.E."/>
            <person name="Gaynor B.J."/>
            <person name="Donofrio N."/>
        </authorList>
    </citation>
    <scope>NUCLEOTIDE SEQUENCE [LARGE SCALE GENOMIC DNA]</scope>
    <source>
        <strain evidence="3 4">Tab4c</strain>
    </source>
</reference>
<organism evidence="3 4">
    <name type="scientific">Spiroplasma turonicum</name>
    <dbReference type="NCBI Taxonomy" id="216946"/>
    <lineage>
        <taxon>Bacteria</taxon>
        <taxon>Bacillati</taxon>
        <taxon>Mycoplasmatota</taxon>
        <taxon>Mollicutes</taxon>
        <taxon>Entomoplasmatales</taxon>
        <taxon>Spiroplasmataceae</taxon>
        <taxon>Spiroplasma</taxon>
    </lineage>
</organism>